<evidence type="ECO:0000256" key="1">
    <source>
        <dbReference type="ARBA" id="ARBA00000553"/>
    </source>
</evidence>
<comment type="similarity">
    <text evidence="2 10">Belongs to the purine nucleoside phosphorylase YfiH/LACC1 family.</text>
</comment>
<keyword evidence="3" id="KW-0808">Transferase</keyword>
<keyword evidence="12" id="KW-1185">Reference proteome</keyword>
<evidence type="ECO:0000256" key="5">
    <source>
        <dbReference type="ARBA" id="ARBA00022801"/>
    </source>
</evidence>
<comment type="catalytic activity">
    <reaction evidence="1">
        <text>inosine + phosphate = alpha-D-ribose 1-phosphate + hypoxanthine</text>
        <dbReference type="Rhea" id="RHEA:27646"/>
        <dbReference type="ChEBI" id="CHEBI:17368"/>
        <dbReference type="ChEBI" id="CHEBI:17596"/>
        <dbReference type="ChEBI" id="CHEBI:43474"/>
        <dbReference type="ChEBI" id="CHEBI:57720"/>
        <dbReference type="EC" id="2.4.2.1"/>
    </reaction>
    <physiologicalReaction direction="left-to-right" evidence="1">
        <dbReference type="Rhea" id="RHEA:27647"/>
    </physiologicalReaction>
</comment>
<keyword evidence="4" id="KW-0479">Metal-binding</keyword>
<evidence type="ECO:0000256" key="3">
    <source>
        <dbReference type="ARBA" id="ARBA00022679"/>
    </source>
</evidence>
<protein>
    <recommendedName>
        <fullName evidence="10">Purine nucleoside phosphorylase</fullName>
    </recommendedName>
</protein>
<dbReference type="InterPro" id="IPR011324">
    <property type="entry name" value="Cytotoxic_necrot_fac-like_cat"/>
</dbReference>
<dbReference type="Gene3D" id="3.60.140.10">
    <property type="entry name" value="CNF1/YfiH-like putative cysteine hydrolases"/>
    <property type="match status" value="1"/>
</dbReference>
<dbReference type="SUPFAM" id="SSF64438">
    <property type="entry name" value="CNF1/YfiH-like putative cysteine hydrolases"/>
    <property type="match status" value="1"/>
</dbReference>
<evidence type="ECO:0000256" key="9">
    <source>
        <dbReference type="ARBA" id="ARBA00049893"/>
    </source>
</evidence>
<evidence type="ECO:0000256" key="7">
    <source>
        <dbReference type="ARBA" id="ARBA00047989"/>
    </source>
</evidence>
<comment type="catalytic activity">
    <reaction evidence="8">
        <text>adenosine + phosphate = alpha-D-ribose 1-phosphate + adenine</text>
        <dbReference type="Rhea" id="RHEA:27642"/>
        <dbReference type="ChEBI" id="CHEBI:16335"/>
        <dbReference type="ChEBI" id="CHEBI:16708"/>
        <dbReference type="ChEBI" id="CHEBI:43474"/>
        <dbReference type="ChEBI" id="CHEBI:57720"/>
        <dbReference type="EC" id="2.4.2.1"/>
    </reaction>
    <physiologicalReaction direction="left-to-right" evidence="8">
        <dbReference type="Rhea" id="RHEA:27643"/>
    </physiologicalReaction>
</comment>
<comment type="catalytic activity">
    <reaction evidence="9">
        <text>S-methyl-5'-thioadenosine + phosphate = 5-(methylsulfanyl)-alpha-D-ribose 1-phosphate + adenine</text>
        <dbReference type="Rhea" id="RHEA:11852"/>
        <dbReference type="ChEBI" id="CHEBI:16708"/>
        <dbReference type="ChEBI" id="CHEBI:17509"/>
        <dbReference type="ChEBI" id="CHEBI:43474"/>
        <dbReference type="ChEBI" id="CHEBI:58533"/>
        <dbReference type="EC" id="2.4.2.28"/>
    </reaction>
    <physiologicalReaction direction="left-to-right" evidence="9">
        <dbReference type="Rhea" id="RHEA:11853"/>
    </physiologicalReaction>
</comment>
<evidence type="ECO:0000256" key="10">
    <source>
        <dbReference type="RuleBase" id="RU361274"/>
    </source>
</evidence>
<evidence type="ECO:0000256" key="2">
    <source>
        <dbReference type="ARBA" id="ARBA00007353"/>
    </source>
</evidence>
<evidence type="ECO:0000313" key="11">
    <source>
        <dbReference type="EMBL" id="MDU0112773.1"/>
    </source>
</evidence>
<comment type="catalytic activity">
    <reaction evidence="7">
        <text>adenosine + H2O + H(+) = inosine + NH4(+)</text>
        <dbReference type="Rhea" id="RHEA:24408"/>
        <dbReference type="ChEBI" id="CHEBI:15377"/>
        <dbReference type="ChEBI" id="CHEBI:15378"/>
        <dbReference type="ChEBI" id="CHEBI:16335"/>
        <dbReference type="ChEBI" id="CHEBI:17596"/>
        <dbReference type="ChEBI" id="CHEBI:28938"/>
        <dbReference type="EC" id="3.5.4.4"/>
    </reaction>
    <physiologicalReaction direction="left-to-right" evidence="7">
        <dbReference type="Rhea" id="RHEA:24409"/>
    </physiologicalReaction>
</comment>
<dbReference type="PANTHER" id="PTHR30616:SF2">
    <property type="entry name" value="PURINE NUCLEOSIDE PHOSPHORYLASE LACC1"/>
    <property type="match status" value="1"/>
</dbReference>
<dbReference type="NCBIfam" id="TIGR00726">
    <property type="entry name" value="peptidoglycan editing factor PgeF"/>
    <property type="match status" value="1"/>
</dbReference>
<reference evidence="11 12" key="1">
    <citation type="submission" date="2023-10" db="EMBL/GenBank/DDBJ databases">
        <title>Psychrosphaera aquimaarina strain SW33 isolated from seawater.</title>
        <authorList>
            <person name="Bayburt H."/>
            <person name="Kim J.M."/>
            <person name="Choi B.J."/>
            <person name="Jeon C.O."/>
        </authorList>
    </citation>
    <scope>NUCLEOTIDE SEQUENCE [LARGE SCALE GENOMIC DNA]</scope>
    <source>
        <strain evidence="11 12">KCTC 52743</strain>
    </source>
</reference>
<keyword evidence="6" id="KW-0862">Zinc</keyword>
<dbReference type="EMBL" id="JAWCUA010000007">
    <property type="protein sequence ID" value="MDU0112773.1"/>
    <property type="molecule type" value="Genomic_DNA"/>
</dbReference>
<evidence type="ECO:0000256" key="8">
    <source>
        <dbReference type="ARBA" id="ARBA00048968"/>
    </source>
</evidence>
<dbReference type="CDD" id="cd16833">
    <property type="entry name" value="YfiH"/>
    <property type="match status" value="1"/>
</dbReference>
<keyword evidence="5" id="KW-0378">Hydrolase</keyword>
<gene>
    <name evidence="11" type="primary">pgeF</name>
    <name evidence="11" type="ORF">RT723_07125</name>
</gene>
<dbReference type="InterPro" id="IPR003730">
    <property type="entry name" value="Cu_polyphenol_OxRdtase"/>
</dbReference>
<evidence type="ECO:0000256" key="4">
    <source>
        <dbReference type="ARBA" id="ARBA00022723"/>
    </source>
</evidence>
<name>A0ABU3QZB6_9GAMM</name>
<sequence length="261" mass="29046">MTWITASFPFLAQASVNKIGAVTTTRENGVSLTPFNSFNLATHVGDNLSHVLTNRAILRDYLSQDVQHPSEPFWLQQTHSSTVLSLPNQYFYECATDTAPIADASFTRESYVTCVVMTADCLPLLVVNNDATEVAAIHAGWKGLANGIIEKTMNVMTSSNDQLHVWLGPAIGANAFEVGEDVRHQFVSQSSQFDACFVPYEDKSFKYLADIYQIAKLQLHELGITHISGGDYCTYSQPELFFSYRREGQTGRMASLIWIKQ</sequence>
<proteinExistence type="inferred from homology"/>
<accession>A0ABU3QZB6</accession>
<dbReference type="RefSeq" id="WP_315946465.1">
    <property type="nucleotide sequence ID" value="NZ_JAWCUA010000007.1"/>
</dbReference>
<organism evidence="11 12">
    <name type="scientific">Psychrosphaera aquimarina</name>
    <dbReference type="NCBI Taxonomy" id="2044854"/>
    <lineage>
        <taxon>Bacteria</taxon>
        <taxon>Pseudomonadati</taxon>
        <taxon>Pseudomonadota</taxon>
        <taxon>Gammaproteobacteria</taxon>
        <taxon>Alteromonadales</taxon>
        <taxon>Pseudoalteromonadaceae</taxon>
        <taxon>Psychrosphaera</taxon>
    </lineage>
</organism>
<comment type="caution">
    <text evidence="11">The sequence shown here is derived from an EMBL/GenBank/DDBJ whole genome shotgun (WGS) entry which is preliminary data.</text>
</comment>
<dbReference type="Proteomes" id="UP001257914">
    <property type="component" value="Unassembled WGS sequence"/>
</dbReference>
<dbReference type="PANTHER" id="PTHR30616">
    <property type="entry name" value="UNCHARACTERIZED PROTEIN YFIH"/>
    <property type="match status" value="1"/>
</dbReference>
<evidence type="ECO:0000256" key="6">
    <source>
        <dbReference type="ARBA" id="ARBA00022833"/>
    </source>
</evidence>
<dbReference type="InterPro" id="IPR038371">
    <property type="entry name" value="Cu_polyphenol_OxRdtase_sf"/>
</dbReference>
<evidence type="ECO:0000313" key="12">
    <source>
        <dbReference type="Proteomes" id="UP001257914"/>
    </source>
</evidence>
<dbReference type="Pfam" id="PF02578">
    <property type="entry name" value="Cu-oxidase_4"/>
    <property type="match status" value="1"/>
</dbReference>